<dbReference type="AlphaFoldDB" id="A0A3Q3LHV6"/>
<dbReference type="GO" id="GO:0034237">
    <property type="term" value="F:protein kinase A regulatory subunit binding"/>
    <property type="evidence" value="ECO:0007669"/>
    <property type="project" value="TreeGrafter"/>
</dbReference>
<name>A0A3Q3LHV6_9TELE</name>
<organism evidence="1 2">
    <name type="scientific">Mastacembelus armatus</name>
    <name type="common">zig-zag eel</name>
    <dbReference type="NCBI Taxonomy" id="205130"/>
    <lineage>
        <taxon>Eukaryota</taxon>
        <taxon>Metazoa</taxon>
        <taxon>Chordata</taxon>
        <taxon>Craniata</taxon>
        <taxon>Vertebrata</taxon>
        <taxon>Euteleostomi</taxon>
        <taxon>Actinopterygii</taxon>
        <taxon>Neopterygii</taxon>
        <taxon>Teleostei</taxon>
        <taxon>Neoteleostei</taxon>
        <taxon>Acanthomorphata</taxon>
        <taxon>Anabantaria</taxon>
        <taxon>Synbranchiformes</taxon>
        <taxon>Mastacembelidae</taxon>
        <taxon>Mastacembelus</taxon>
    </lineage>
</organism>
<dbReference type="PANTHER" id="PTHR35075:SF1">
    <property type="entry name" value="A-KINASE ANCHOR PROTEIN 14"/>
    <property type="match status" value="1"/>
</dbReference>
<dbReference type="GeneTree" id="ENSGT00390000003444"/>
<dbReference type="GO" id="GO:0005952">
    <property type="term" value="C:cAMP-dependent protein kinase complex"/>
    <property type="evidence" value="ECO:0007669"/>
    <property type="project" value="TreeGrafter"/>
</dbReference>
<dbReference type="InterPro" id="IPR053084">
    <property type="entry name" value="AKAP"/>
</dbReference>
<evidence type="ECO:0000313" key="2">
    <source>
        <dbReference type="Proteomes" id="UP000261640"/>
    </source>
</evidence>
<accession>A0A3Q3LHV6</accession>
<sequence length="174" mass="19995">MEENRPLSVLNYTTETAHLAKTLLDRRRLALQQERDTSAHTEGTSVNISWAACKDFTVDVGKHQIGQYIKTWEVQPCWIYSLDFLYTTEEDCHTFYLYRARFSTPSPQKPIQGTASVYFVVDVSKVKPQAAPVEVRFVLEASRLVHTPGRTRFRESWLVDIIESKTLLGRAVDL</sequence>
<dbReference type="Pfam" id="PF14469">
    <property type="entry name" value="AKAP28"/>
    <property type="match status" value="1"/>
</dbReference>
<dbReference type="InterPro" id="IPR025663">
    <property type="entry name" value="AKAP_28"/>
</dbReference>
<keyword evidence="2" id="KW-1185">Reference proteome</keyword>
<dbReference type="Ensembl" id="ENSMAMT00000013166.2">
    <property type="protein sequence ID" value="ENSMAMP00000012817.2"/>
    <property type="gene ID" value="ENSMAMG00000008690.2"/>
</dbReference>
<evidence type="ECO:0000313" key="1">
    <source>
        <dbReference type="Ensembl" id="ENSMAMP00000012817.2"/>
    </source>
</evidence>
<dbReference type="CTD" id="158798"/>
<protein>
    <submittedName>
        <fullName evidence="1">Si:dkeyp-81f3.4</fullName>
    </submittedName>
</protein>
<dbReference type="STRING" id="205130.ENSMAMP00000012817"/>
<dbReference type="GeneID" id="113142373"/>
<dbReference type="RefSeq" id="XP_026183164.1">
    <property type="nucleotide sequence ID" value="XM_026327379.2"/>
</dbReference>
<reference evidence="1" key="2">
    <citation type="submission" date="2025-09" db="UniProtKB">
        <authorList>
            <consortium name="Ensembl"/>
        </authorList>
    </citation>
    <scope>IDENTIFICATION</scope>
</reference>
<dbReference type="PANTHER" id="PTHR35075">
    <property type="entry name" value="A-KINASE ANCHOR PROTEIN 14"/>
    <property type="match status" value="1"/>
</dbReference>
<dbReference type="FunCoup" id="A0A3Q3LHV6">
    <property type="interactions" value="2"/>
</dbReference>
<reference evidence="1" key="1">
    <citation type="submission" date="2025-08" db="UniProtKB">
        <authorList>
            <consortium name="Ensembl"/>
        </authorList>
    </citation>
    <scope>IDENTIFICATION</scope>
</reference>
<proteinExistence type="predicted"/>
<dbReference type="Proteomes" id="UP000261640">
    <property type="component" value="Unplaced"/>
</dbReference>
<dbReference type="InParanoid" id="A0A3Q3LHV6"/>